<accession>A0AAE7P297</accession>
<sequence length="67" mass="7948">MYLGTIYKIYENLYNAIKFFNKDEKMIAKTEGIKVMPMQTKILNSGTNFYENNFTNTTLIFPFYAKK</sequence>
<organism evidence="1 2">
    <name type="scientific">Campylobacter concisus</name>
    <dbReference type="NCBI Taxonomy" id="199"/>
    <lineage>
        <taxon>Bacteria</taxon>
        <taxon>Pseudomonadati</taxon>
        <taxon>Campylobacterota</taxon>
        <taxon>Epsilonproteobacteria</taxon>
        <taxon>Campylobacterales</taxon>
        <taxon>Campylobacteraceae</taxon>
        <taxon>Campylobacter</taxon>
    </lineage>
</organism>
<dbReference type="EMBL" id="CP049272">
    <property type="protein sequence ID" value="QPH87087.1"/>
    <property type="molecule type" value="Genomic_DNA"/>
</dbReference>
<proteinExistence type="predicted"/>
<name>A0AAE7P297_9BACT</name>
<gene>
    <name evidence="1" type="ORF">CVT17_08980</name>
</gene>
<evidence type="ECO:0000313" key="2">
    <source>
        <dbReference type="Proteomes" id="UP000594513"/>
    </source>
</evidence>
<evidence type="ECO:0000313" key="1">
    <source>
        <dbReference type="EMBL" id="QPH87087.1"/>
    </source>
</evidence>
<dbReference type="Proteomes" id="UP000594513">
    <property type="component" value="Chromosome"/>
</dbReference>
<protein>
    <submittedName>
        <fullName evidence="1">Uncharacterized protein</fullName>
    </submittedName>
</protein>
<reference evidence="1 2" key="1">
    <citation type="journal article" date="2018" name="Emerg. Microbes Infect.">
        <title>Genomic analysis of oral Campylobacter concisus strains identified a potential bacterial molecular marker associated with active Crohn's disease.</title>
        <authorList>
            <person name="Liu F."/>
            <person name="Ma R."/>
            <person name="Tay C.Y.A."/>
            <person name="Octavia S."/>
            <person name="Lan R."/>
            <person name="Chung H.K.L."/>
            <person name="Riordan S.M."/>
            <person name="Grimm M.C."/>
            <person name="Leong R.W."/>
            <person name="Tanaka M.M."/>
            <person name="Connor S."/>
            <person name="Zhang L."/>
        </authorList>
    </citation>
    <scope>NUCLEOTIDE SEQUENCE [LARGE SCALE GENOMIC DNA]</scope>
    <source>
        <strain evidence="1 2">P27CDO-S2</strain>
    </source>
</reference>
<dbReference type="RefSeq" id="WP_107858869.1">
    <property type="nucleotide sequence ID" value="NZ_CP049272.1"/>
</dbReference>
<dbReference type="AlphaFoldDB" id="A0AAE7P297"/>